<evidence type="ECO:0000256" key="13">
    <source>
        <dbReference type="ARBA" id="ARBA00023136"/>
    </source>
</evidence>
<dbReference type="eggNOG" id="COG3850">
    <property type="taxonomic scope" value="Bacteria"/>
</dbReference>
<keyword evidence="13 14" id="KW-0472">Membrane</keyword>
<dbReference type="Pfam" id="PF00672">
    <property type="entry name" value="HAMP"/>
    <property type="match status" value="1"/>
</dbReference>
<dbReference type="SMART" id="SM00304">
    <property type="entry name" value="HAMP"/>
    <property type="match status" value="1"/>
</dbReference>
<dbReference type="GO" id="GO:0000155">
    <property type="term" value="F:phosphorelay sensor kinase activity"/>
    <property type="evidence" value="ECO:0007669"/>
    <property type="project" value="InterPro"/>
</dbReference>
<dbReference type="CDD" id="cd06225">
    <property type="entry name" value="HAMP"/>
    <property type="match status" value="1"/>
</dbReference>
<keyword evidence="8" id="KW-0547">Nucleotide-binding</keyword>
<reference evidence="17 18" key="1">
    <citation type="journal article" date="2000" name="Nucleic Acids Res.">
        <title>Complete genome sequence of the alkaliphilic bacterium Bacillus halodurans and genomic sequence comparison with Bacillus subtilis.</title>
        <authorList>
            <person name="Takami H."/>
            <person name="Nakasone K."/>
            <person name="Takaki Y."/>
            <person name="Maeno G."/>
            <person name="Sasaki R."/>
            <person name="Masui N."/>
            <person name="Fuji F."/>
            <person name="Hirama C."/>
            <person name="Nakamura Y."/>
            <person name="Ogasawara N."/>
            <person name="Kuhara S."/>
            <person name="Horikoshi K."/>
        </authorList>
    </citation>
    <scope>NUCLEOTIDE SEQUENCE [LARGE SCALE GENOMIC DNA]</scope>
    <source>
        <strain evidence="18">ATCC BAA-125 / DSM 18197 / FERM 7344 / JCM 9153 / C-125</strain>
    </source>
</reference>
<feature type="transmembrane region" description="Helical" evidence="14">
    <location>
        <begin position="6"/>
        <end position="29"/>
    </location>
</feature>
<keyword evidence="5" id="KW-0597">Phosphoprotein</keyword>
<evidence type="ECO:0000313" key="18">
    <source>
        <dbReference type="Proteomes" id="UP000001258"/>
    </source>
</evidence>
<organism evidence="17 18">
    <name type="scientific">Halalkalibacterium halodurans (strain ATCC BAA-125 / DSM 18197 / FERM 7344 / JCM 9153 / C-125)</name>
    <name type="common">Bacillus halodurans</name>
    <dbReference type="NCBI Taxonomy" id="272558"/>
    <lineage>
        <taxon>Bacteria</taxon>
        <taxon>Bacillati</taxon>
        <taxon>Bacillota</taxon>
        <taxon>Bacilli</taxon>
        <taxon>Bacillales</taxon>
        <taxon>Bacillaceae</taxon>
        <taxon>Halalkalibacterium (ex Joshi et al. 2022)</taxon>
    </lineage>
</organism>
<feature type="domain" description="HAMP" evidence="16">
    <location>
        <begin position="185"/>
        <end position="237"/>
    </location>
</feature>
<keyword evidence="4" id="KW-1003">Cell membrane</keyword>
<dbReference type="InterPro" id="IPR036890">
    <property type="entry name" value="HATPase_C_sf"/>
</dbReference>
<dbReference type="InterPro" id="IPR003660">
    <property type="entry name" value="HAMP_dom"/>
</dbReference>
<evidence type="ECO:0000256" key="2">
    <source>
        <dbReference type="ARBA" id="ARBA00004651"/>
    </source>
</evidence>
<dbReference type="PIR" id="G83932">
    <property type="entry name" value="G83932"/>
</dbReference>
<sequence>MNVATRFTVVVGGFLLVVIAAMSLSFYVLSKQFYYEQLEKDITSRLLAHREILEQSWAADTQEHVFWMEQRQEDNVFLILNEQFEPMMAGNTHDQRWIKRYVDWIQSNDVNDQVTLELVHVMEEHIPHVWATVPVHQGGHVAGYLFLDHDTGLFEHTRTNLVMLTAMMGALTLLLSGALLYGLIRKVTAPIKTVQKATKKIAKGAFDTRLPVHGSDEIGDLMGSINEMASRLKQLTESRNELISNISHELRTPLTYIKAYAALLKKREGLTEDGKDQAMIIHEEAIRMERLVGDLFELMKLEERNVSFHLTKTDLEAVVERSVRVSTIEGKKKNVTLAIHKEHSPLFSLVDSGRLEQVMQNLLSNAIRHTPSNGTINLTLYAEDRKNVISVSDNGEGIDSDKLPFIWDRFYRADRSRNSKYGGTGLGLAITKQLVEQMGGTIFVDSEKGKGTTFTLIFAKEEEVEAKKLEEIG</sequence>
<dbReference type="InterPro" id="IPR005467">
    <property type="entry name" value="His_kinase_dom"/>
</dbReference>
<evidence type="ECO:0000259" key="15">
    <source>
        <dbReference type="PROSITE" id="PS50109"/>
    </source>
</evidence>
<dbReference type="Gene3D" id="1.10.287.130">
    <property type="match status" value="1"/>
</dbReference>
<dbReference type="PANTHER" id="PTHR45528:SF1">
    <property type="entry name" value="SENSOR HISTIDINE KINASE CPXA"/>
    <property type="match status" value="1"/>
</dbReference>
<dbReference type="GO" id="GO:0005524">
    <property type="term" value="F:ATP binding"/>
    <property type="evidence" value="ECO:0007669"/>
    <property type="project" value="UniProtKB-KW"/>
</dbReference>
<dbReference type="SUPFAM" id="SSF158472">
    <property type="entry name" value="HAMP domain-like"/>
    <property type="match status" value="1"/>
</dbReference>
<dbReference type="PRINTS" id="PR00344">
    <property type="entry name" value="BCTRLSENSOR"/>
</dbReference>
<evidence type="ECO:0000256" key="4">
    <source>
        <dbReference type="ARBA" id="ARBA00022475"/>
    </source>
</evidence>
<dbReference type="EMBL" id="BA000004">
    <property type="protein sequence ID" value="BAB05982.1"/>
    <property type="molecule type" value="Genomic_DNA"/>
</dbReference>
<evidence type="ECO:0000256" key="9">
    <source>
        <dbReference type="ARBA" id="ARBA00022777"/>
    </source>
</evidence>
<gene>
    <name evidence="17" type="ordered locus">BH2263</name>
</gene>
<dbReference type="InterPro" id="IPR004358">
    <property type="entry name" value="Sig_transdc_His_kin-like_C"/>
</dbReference>
<keyword evidence="18" id="KW-1185">Reference proteome</keyword>
<dbReference type="STRING" id="272558.gene:10728161"/>
<dbReference type="Pfam" id="PF02518">
    <property type="entry name" value="HATPase_c"/>
    <property type="match status" value="1"/>
</dbReference>
<dbReference type="PROSITE" id="PS50109">
    <property type="entry name" value="HIS_KIN"/>
    <property type="match status" value="1"/>
</dbReference>
<evidence type="ECO:0000256" key="11">
    <source>
        <dbReference type="ARBA" id="ARBA00022989"/>
    </source>
</evidence>
<keyword evidence="9 17" id="KW-0418">Kinase</keyword>
<comment type="subcellular location">
    <subcellularLocation>
        <location evidence="2">Cell membrane</location>
        <topology evidence="2">Multi-pass membrane protein</topology>
    </subcellularLocation>
</comment>
<dbReference type="OrthoDB" id="9813151at2"/>
<dbReference type="FunFam" id="1.10.287.130:FF:000001">
    <property type="entry name" value="Two-component sensor histidine kinase"/>
    <property type="match status" value="1"/>
</dbReference>
<dbReference type="InterPro" id="IPR003594">
    <property type="entry name" value="HATPase_dom"/>
</dbReference>
<evidence type="ECO:0000256" key="8">
    <source>
        <dbReference type="ARBA" id="ARBA00022741"/>
    </source>
</evidence>
<dbReference type="SMART" id="SM00387">
    <property type="entry name" value="HATPase_c"/>
    <property type="match status" value="1"/>
</dbReference>
<dbReference type="eggNOG" id="COG5002">
    <property type="taxonomic scope" value="Bacteria"/>
</dbReference>
<proteinExistence type="predicted"/>
<dbReference type="SUPFAM" id="SSF55874">
    <property type="entry name" value="ATPase domain of HSP90 chaperone/DNA topoisomerase II/histidine kinase"/>
    <property type="match status" value="1"/>
</dbReference>
<dbReference type="SUPFAM" id="SSF47384">
    <property type="entry name" value="Homodimeric domain of signal transducing histidine kinase"/>
    <property type="match status" value="1"/>
</dbReference>
<comment type="catalytic activity">
    <reaction evidence="1">
        <text>ATP + protein L-histidine = ADP + protein N-phospho-L-histidine.</text>
        <dbReference type="EC" id="2.7.13.3"/>
    </reaction>
</comment>
<dbReference type="CDD" id="cd00082">
    <property type="entry name" value="HisKA"/>
    <property type="match status" value="1"/>
</dbReference>
<dbReference type="Pfam" id="PF00512">
    <property type="entry name" value="HisKA"/>
    <property type="match status" value="1"/>
</dbReference>
<evidence type="ECO:0000259" key="16">
    <source>
        <dbReference type="PROSITE" id="PS50885"/>
    </source>
</evidence>
<keyword evidence="6" id="KW-0808">Transferase</keyword>
<dbReference type="PANTHER" id="PTHR45528">
    <property type="entry name" value="SENSOR HISTIDINE KINASE CPXA"/>
    <property type="match status" value="1"/>
</dbReference>
<feature type="domain" description="Histidine kinase" evidence="15">
    <location>
        <begin position="245"/>
        <end position="462"/>
    </location>
</feature>
<dbReference type="InterPro" id="IPR003661">
    <property type="entry name" value="HisK_dim/P_dom"/>
</dbReference>
<keyword evidence="7 14" id="KW-0812">Transmembrane</keyword>
<evidence type="ECO:0000256" key="14">
    <source>
        <dbReference type="SAM" id="Phobius"/>
    </source>
</evidence>
<dbReference type="InterPro" id="IPR036097">
    <property type="entry name" value="HisK_dim/P_sf"/>
</dbReference>
<evidence type="ECO:0000256" key="7">
    <source>
        <dbReference type="ARBA" id="ARBA00022692"/>
    </source>
</evidence>
<evidence type="ECO:0000256" key="12">
    <source>
        <dbReference type="ARBA" id="ARBA00023012"/>
    </source>
</evidence>
<dbReference type="CDD" id="cd00075">
    <property type="entry name" value="HATPase"/>
    <property type="match status" value="1"/>
</dbReference>
<dbReference type="FunFam" id="3.30.565.10:FF:000006">
    <property type="entry name" value="Sensor histidine kinase WalK"/>
    <property type="match status" value="1"/>
</dbReference>
<protein>
    <recommendedName>
        <fullName evidence="3">histidine kinase</fullName>
        <ecNumber evidence="3">2.7.13.3</ecNumber>
    </recommendedName>
</protein>
<evidence type="ECO:0000256" key="10">
    <source>
        <dbReference type="ARBA" id="ARBA00022840"/>
    </source>
</evidence>
<evidence type="ECO:0000256" key="3">
    <source>
        <dbReference type="ARBA" id="ARBA00012438"/>
    </source>
</evidence>
<accession>Q9KAM4</accession>
<dbReference type="EC" id="2.7.13.3" evidence="3"/>
<evidence type="ECO:0000256" key="5">
    <source>
        <dbReference type="ARBA" id="ARBA00022553"/>
    </source>
</evidence>
<dbReference type="SMART" id="SM00388">
    <property type="entry name" value="HisKA"/>
    <property type="match status" value="1"/>
</dbReference>
<dbReference type="HOGENOM" id="CLU_000445_89_6_9"/>
<dbReference type="Proteomes" id="UP000001258">
    <property type="component" value="Chromosome"/>
</dbReference>
<name>Q9KAM4_HALH5</name>
<keyword evidence="10" id="KW-0067">ATP-binding</keyword>
<feature type="transmembrane region" description="Helical" evidence="14">
    <location>
        <begin position="161"/>
        <end position="184"/>
    </location>
</feature>
<evidence type="ECO:0000313" key="17">
    <source>
        <dbReference type="EMBL" id="BAB05982.1"/>
    </source>
</evidence>
<dbReference type="PROSITE" id="PS50885">
    <property type="entry name" value="HAMP"/>
    <property type="match status" value="1"/>
</dbReference>
<dbReference type="Gene3D" id="6.10.340.10">
    <property type="match status" value="1"/>
</dbReference>
<evidence type="ECO:0000256" key="6">
    <source>
        <dbReference type="ARBA" id="ARBA00022679"/>
    </source>
</evidence>
<evidence type="ECO:0000256" key="1">
    <source>
        <dbReference type="ARBA" id="ARBA00000085"/>
    </source>
</evidence>
<dbReference type="RefSeq" id="WP_010898419.1">
    <property type="nucleotide sequence ID" value="NC_002570.2"/>
</dbReference>
<dbReference type="AlphaFoldDB" id="Q9KAM4"/>
<keyword evidence="12" id="KW-0902">Two-component regulatory system</keyword>
<dbReference type="Gene3D" id="3.30.565.10">
    <property type="entry name" value="Histidine kinase-like ATPase, C-terminal domain"/>
    <property type="match status" value="1"/>
</dbReference>
<keyword evidence="11 14" id="KW-1133">Transmembrane helix</keyword>
<dbReference type="KEGG" id="bha:BH2263"/>
<dbReference type="InterPro" id="IPR050398">
    <property type="entry name" value="HssS/ArlS-like"/>
</dbReference>
<dbReference type="GO" id="GO:0005886">
    <property type="term" value="C:plasma membrane"/>
    <property type="evidence" value="ECO:0007669"/>
    <property type="project" value="UniProtKB-SubCell"/>
</dbReference>